<accession>A0ABN9ZED9</accession>
<gene>
    <name evidence="1" type="ORF">MPIPNATIZW_LOCUS2853</name>
</gene>
<keyword evidence="2" id="KW-1185">Reference proteome</keyword>
<sequence length="311" mass="36166">MGLLKPRTIQKEKVEISLSNKISSCFSKYREHFCHVDVGPLQSKESQLLQEENCRRDIEALKADSFSGLLEYLNPNRKEAAINMESIVNKYTSLFRENPNKRLAKEKQNFILANIILNCLKPNSKFIQPLTTLKKHLREVLQFVELSHQFPDPYFLACLLFWPENKELDEDSKLMEKYVSSLNRAFSRQYRSMCRSKQPSTLFYLGKKRGLNSLVHKAEIEKYFSKEQNRNSFWQSGDVWKKEEVKKLLRRLTGLAEGKKISIEYGTEKKIKIPMTSVYSGPLRSGGNIERVSFYLGFSIEGPLAYDIEVI</sequence>
<reference evidence="1" key="1">
    <citation type="submission" date="2023-12" db="EMBL/GenBank/DDBJ databases">
        <authorList>
            <person name="Brown T."/>
        </authorList>
    </citation>
    <scope>NUCLEOTIDE SEQUENCE</scope>
</reference>
<dbReference type="Proteomes" id="UP001314169">
    <property type="component" value="Chromosome 11"/>
</dbReference>
<evidence type="ECO:0000313" key="1">
    <source>
        <dbReference type="EMBL" id="CAK6434547.1"/>
    </source>
</evidence>
<protein>
    <submittedName>
        <fullName evidence="1">Uncharacterized protein</fullName>
    </submittedName>
</protein>
<proteinExistence type="predicted"/>
<dbReference type="EMBL" id="OY882868">
    <property type="protein sequence ID" value="CAK6434547.1"/>
    <property type="molecule type" value="Genomic_DNA"/>
</dbReference>
<organism evidence="1 2">
    <name type="scientific">Pipistrellus nathusii</name>
    <name type="common">Nathusius' pipistrelle</name>
    <dbReference type="NCBI Taxonomy" id="59473"/>
    <lineage>
        <taxon>Eukaryota</taxon>
        <taxon>Metazoa</taxon>
        <taxon>Chordata</taxon>
        <taxon>Craniata</taxon>
        <taxon>Vertebrata</taxon>
        <taxon>Euteleostomi</taxon>
        <taxon>Mammalia</taxon>
        <taxon>Eutheria</taxon>
        <taxon>Laurasiatheria</taxon>
        <taxon>Chiroptera</taxon>
        <taxon>Yangochiroptera</taxon>
        <taxon>Vespertilionidae</taxon>
        <taxon>Pipistrellus</taxon>
    </lineage>
</organism>
<dbReference type="PANTHER" id="PTHR16155:SF18">
    <property type="entry name" value="STERILE ALPHA MOTIF DOMAIN-CONTAINING PROTEIN 9-LIKE"/>
    <property type="match status" value="1"/>
</dbReference>
<name>A0ABN9ZED9_PIPNA</name>
<evidence type="ECO:0000313" key="2">
    <source>
        <dbReference type="Proteomes" id="UP001314169"/>
    </source>
</evidence>
<dbReference type="PANTHER" id="PTHR16155">
    <property type="entry name" value="DED DOMAIN-CONTAINING PROTEIN"/>
    <property type="match status" value="1"/>
</dbReference>